<organism evidence="1 2">
    <name type="scientific">Eruca vesicaria subsp. sativa</name>
    <name type="common">Garden rocket</name>
    <name type="synonym">Eruca sativa</name>
    <dbReference type="NCBI Taxonomy" id="29727"/>
    <lineage>
        <taxon>Eukaryota</taxon>
        <taxon>Viridiplantae</taxon>
        <taxon>Streptophyta</taxon>
        <taxon>Embryophyta</taxon>
        <taxon>Tracheophyta</taxon>
        <taxon>Spermatophyta</taxon>
        <taxon>Magnoliopsida</taxon>
        <taxon>eudicotyledons</taxon>
        <taxon>Gunneridae</taxon>
        <taxon>Pentapetalae</taxon>
        <taxon>rosids</taxon>
        <taxon>malvids</taxon>
        <taxon>Brassicales</taxon>
        <taxon>Brassicaceae</taxon>
        <taxon>Brassiceae</taxon>
        <taxon>Eruca</taxon>
    </lineage>
</organism>
<name>A0ABC8KX17_ERUVS</name>
<keyword evidence="2" id="KW-1185">Reference proteome</keyword>
<comment type="caution">
    <text evidence="1">The sequence shown here is derived from an EMBL/GenBank/DDBJ whole genome shotgun (WGS) entry which is preliminary data.</text>
</comment>
<dbReference type="AlphaFoldDB" id="A0ABC8KX17"/>
<proteinExistence type="predicted"/>
<gene>
    <name evidence="1" type="ORF">ERUC_LOCUS26596</name>
</gene>
<sequence>MINSGGAFSCLRRKRKRCLDGDVESVAKVAECSGKETPKDCNPTSLETHPTRSIRHYDCLRETSNKTLKLIPSVITIRKVVEIL</sequence>
<protein>
    <submittedName>
        <fullName evidence="1">Uncharacterized protein</fullName>
    </submittedName>
</protein>
<accession>A0ABC8KX17</accession>
<evidence type="ECO:0000313" key="2">
    <source>
        <dbReference type="Proteomes" id="UP001642260"/>
    </source>
</evidence>
<evidence type="ECO:0000313" key="1">
    <source>
        <dbReference type="EMBL" id="CAH8360840.1"/>
    </source>
</evidence>
<dbReference type="EMBL" id="CAKOAT010295154">
    <property type="protein sequence ID" value="CAH8360840.1"/>
    <property type="molecule type" value="Genomic_DNA"/>
</dbReference>
<reference evidence="1 2" key="1">
    <citation type="submission" date="2022-03" db="EMBL/GenBank/DDBJ databases">
        <authorList>
            <person name="Macdonald S."/>
            <person name="Ahmed S."/>
            <person name="Newling K."/>
        </authorList>
    </citation>
    <scope>NUCLEOTIDE SEQUENCE [LARGE SCALE GENOMIC DNA]</scope>
</reference>
<dbReference type="Proteomes" id="UP001642260">
    <property type="component" value="Unassembled WGS sequence"/>
</dbReference>